<reference evidence="1 2" key="1">
    <citation type="journal article" date="2015" name="Genome Announc.">
        <title>Draft genome sequence of a Halorubrum H3 strain isolated from the burlinskoye salt lake (Altai Krai, Russia).</title>
        <authorList>
            <person name="Rozanov A.S."/>
            <person name="Bryanskaya A.V."/>
            <person name="Malup T.K."/>
            <person name="Kotenko A.V."/>
            <person name="Peltek S.E."/>
        </authorList>
    </citation>
    <scope>NUCLEOTIDE SEQUENCE [LARGE SCALE GENOMIC DNA]</scope>
    <source>
        <strain evidence="1 2">H3</strain>
    </source>
</reference>
<keyword evidence="2" id="KW-1185">Reference proteome</keyword>
<organism evidence="1 2">
    <name type="scientific">Halorubrum saccharovorum</name>
    <dbReference type="NCBI Taxonomy" id="2248"/>
    <lineage>
        <taxon>Archaea</taxon>
        <taxon>Methanobacteriati</taxon>
        <taxon>Methanobacteriota</taxon>
        <taxon>Stenosarchaea group</taxon>
        <taxon>Halobacteria</taxon>
        <taxon>Halobacteriales</taxon>
        <taxon>Haloferacaceae</taxon>
        <taxon>Halorubrum</taxon>
    </lineage>
</organism>
<sequence length="119" mass="12582">MIGRATGAVASCRSIDVPLESTVSEPATDVDWEGCDVVEQSPDCVAFRFITTDRGDCDDEWFGSTEDESGEVAMALAGAIAWFGVAEFASISVWTAVIVDIDKVEVDDPRAGAEDIAAC</sequence>
<comment type="caution">
    <text evidence="1">The sequence shown here is derived from an EMBL/GenBank/DDBJ whole genome shotgun (WGS) entry which is preliminary data.</text>
</comment>
<evidence type="ECO:0000313" key="2">
    <source>
        <dbReference type="Proteomes" id="UP000053331"/>
    </source>
</evidence>
<gene>
    <name evidence="1" type="ORF">FK85_22880</name>
</gene>
<accession>A0A0F8CMJ0</accession>
<evidence type="ECO:0000313" key="1">
    <source>
        <dbReference type="EMBL" id="KKF40122.1"/>
    </source>
</evidence>
<proteinExistence type="predicted"/>
<dbReference type="AlphaFoldDB" id="A0A0F8CMJ0"/>
<name>A0A0F8CMJ0_9EURY</name>
<dbReference type="EMBL" id="JNFH02000001">
    <property type="protein sequence ID" value="KKF40122.1"/>
    <property type="molecule type" value="Genomic_DNA"/>
</dbReference>
<dbReference type="Proteomes" id="UP000053331">
    <property type="component" value="Unassembled WGS sequence"/>
</dbReference>
<protein>
    <submittedName>
        <fullName evidence="1">Uncharacterized protein</fullName>
    </submittedName>
</protein>